<reference evidence="2" key="2">
    <citation type="journal article" date="2023" name="IMA Fungus">
        <title>Comparative genomic study of the Penicillium genus elucidates a diverse pangenome and 15 lateral gene transfer events.</title>
        <authorList>
            <person name="Petersen C."/>
            <person name="Sorensen T."/>
            <person name="Nielsen M.R."/>
            <person name="Sondergaard T.E."/>
            <person name="Sorensen J.L."/>
            <person name="Fitzpatrick D.A."/>
            <person name="Frisvad J.C."/>
            <person name="Nielsen K.L."/>
        </authorList>
    </citation>
    <scope>NUCLEOTIDE SEQUENCE</scope>
    <source>
        <strain evidence="2">IBT 29495</strain>
    </source>
</reference>
<dbReference type="Proteomes" id="UP001149954">
    <property type="component" value="Unassembled WGS sequence"/>
</dbReference>
<protein>
    <submittedName>
        <fullName evidence="2">Uncharacterized protein</fullName>
    </submittedName>
</protein>
<evidence type="ECO:0000313" key="2">
    <source>
        <dbReference type="EMBL" id="KAJ5502612.1"/>
    </source>
</evidence>
<feature type="region of interest" description="Disordered" evidence="1">
    <location>
        <begin position="24"/>
        <end position="44"/>
    </location>
</feature>
<gene>
    <name evidence="2" type="ORF">N7463_005486</name>
</gene>
<reference evidence="2" key="1">
    <citation type="submission" date="2022-12" db="EMBL/GenBank/DDBJ databases">
        <authorList>
            <person name="Petersen C."/>
        </authorList>
    </citation>
    <scope>NUCLEOTIDE SEQUENCE</scope>
    <source>
        <strain evidence="2">IBT 29495</strain>
    </source>
</reference>
<sequence>MCACLPASRALIVQLFPRLLGRTASLTNPTHTSDDSNNRSTASGTINKSVTYSVNYESPSGTVAGY</sequence>
<organism evidence="2 3">
    <name type="scientific">Penicillium fimorum</name>
    <dbReference type="NCBI Taxonomy" id="1882269"/>
    <lineage>
        <taxon>Eukaryota</taxon>
        <taxon>Fungi</taxon>
        <taxon>Dikarya</taxon>
        <taxon>Ascomycota</taxon>
        <taxon>Pezizomycotina</taxon>
        <taxon>Eurotiomycetes</taxon>
        <taxon>Eurotiomycetidae</taxon>
        <taxon>Eurotiales</taxon>
        <taxon>Aspergillaceae</taxon>
        <taxon>Penicillium</taxon>
    </lineage>
</organism>
<keyword evidence="3" id="KW-1185">Reference proteome</keyword>
<name>A0A9X0C597_9EURO</name>
<dbReference type="AlphaFoldDB" id="A0A9X0C597"/>
<accession>A0A9X0C597</accession>
<dbReference type="EMBL" id="JAPWDS010000003">
    <property type="protein sequence ID" value="KAJ5502612.1"/>
    <property type="molecule type" value="Genomic_DNA"/>
</dbReference>
<proteinExistence type="predicted"/>
<evidence type="ECO:0000313" key="3">
    <source>
        <dbReference type="Proteomes" id="UP001149954"/>
    </source>
</evidence>
<comment type="caution">
    <text evidence="2">The sequence shown here is derived from an EMBL/GenBank/DDBJ whole genome shotgun (WGS) entry which is preliminary data.</text>
</comment>
<evidence type="ECO:0000256" key="1">
    <source>
        <dbReference type="SAM" id="MobiDB-lite"/>
    </source>
</evidence>